<evidence type="ECO:0000313" key="3">
    <source>
        <dbReference type="EMBL" id="KAK7393758.1"/>
    </source>
</evidence>
<evidence type="ECO:0000256" key="1">
    <source>
        <dbReference type="SAM" id="Phobius"/>
    </source>
</evidence>
<name>A0AAN9XJ29_PSOTE</name>
<feature type="domain" description="OTU" evidence="2">
    <location>
        <begin position="729"/>
        <end position="864"/>
    </location>
</feature>
<dbReference type="CDD" id="cd22744">
    <property type="entry name" value="OTU"/>
    <property type="match status" value="1"/>
</dbReference>
<dbReference type="PANTHER" id="PTHR31569:SF4">
    <property type="entry name" value="SWIM-TYPE DOMAIN-CONTAINING PROTEIN"/>
    <property type="match status" value="1"/>
</dbReference>
<feature type="transmembrane region" description="Helical" evidence="1">
    <location>
        <begin position="20"/>
        <end position="38"/>
    </location>
</feature>
<sequence length="916" mass="104950">MQESNSLSLPHFVVLHNAKFAVFIMGCMGLPWPIYWKYMEHRVIKSFQEVSMPIDGAIIDNSVDCTDAFHTTEVFPSREAMLDWARVVAKEKGFVLIILRSETSAKRSIRSKRCNIGKTFVILGCDRSGKYRGPYKNALSRKVNSTRKCDCPFRLRGKALKKGEGWVVKVMCGCHNHELEETLVGHPYAGRLSAEEKSLVDEMTKKMMTPKEILLTLKDHNMDNVTTIKQIYNARQAYRSSQKGFEMQQLLNLLERNRCVYWHRKVDDYDVIRDIFWTHPDAVKLLGTFNTVLIIDCTYKTNRCQLPLLEIVGVTSTELTFSVAFAFVESEQADNFTWALQKLRGLILKDDDVPQVIVTNTDFALMNAVQVVFPSSSNLLCRFHINKNVMANCNSIVHSKEQQDLMMDAWDVVVNSPNEGEYMQRLALFERVCSDFPIFGDYVKKAWLIPHKEKFVTAWTNQVLHLGNTTTSRVEVAHSSLKTLLLDSKVDMHRYWDVMSNMIKLQHTGIKTSFEKSIDVVEVEHMHSTPFYAKLVGYVSRSALSHITDEYDRVKIVGADKSVCGCTIRTTHGLPCACELFRYNTMCQQIPVEAIHLHWRKLNFGGEGMNDEGSELSLQPEIDALLKRFLELDLAGKIILKAKLRELAFPDTIPKCPLPEEVRTRRRGSKRGRMIKYDSSYQEHVDALPFAHDSTSSCPSSQNPVYEYKRRRVLPMIDQFPVEIHPFIEDIIDVKADSNCGYRAVAAQLGMGEESWALVRQDLIRELQQWQDSYAKLFGSNDRVAQLRQSLYVGKQASMDKWMTIPDMGYVIASRYNVVLVSLSLKESMTFFPLRGRPPLSQSSHRLVTIGFVHNCHFVQVVLKAESALPPTALQWSRYCNAESRSWETSYVSRMQQFRSLFPQKELDHVDITGIN</sequence>
<dbReference type="Pfam" id="PF10551">
    <property type="entry name" value="MULE"/>
    <property type="match status" value="1"/>
</dbReference>
<accession>A0AAN9XJ29</accession>
<dbReference type="InterPro" id="IPR003323">
    <property type="entry name" value="OTU_dom"/>
</dbReference>
<dbReference type="PANTHER" id="PTHR31569">
    <property type="entry name" value="SWIM-TYPE DOMAIN-CONTAINING PROTEIN"/>
    <property type="match status" value="1"/>
</dbReference>
<comment type="caution">
    <text evidence="3">The sequence shown here is derived from an EMBL/GenBank/DDBJ whole genome shotgun (WGS) entry which is preliminary data.</text>
</comment>
<evidence type="ECO:0000259" key="2">
    <source>
        <dbReference type="PROSITE" id="PS50802"/>
    </source>
</evidence>
<keyword evidence="4" id="KW-1185">Reference proteome</keyword>
<keyword evidence="1" id="KW-1133">Transmembrane helix</keyword>
<dbReference type="EMBL" id="JAYMYS010000005">
    <property type="protein sequence ID" value="KAK7393758.1"/>
    <property type="molecule type" value="Genomic_DNA"/>
</dbReference>
<keyword evidence="1" id="KW-0472">Membrane</keyword>
<gene>
    <name evidence="3" type="ORF">VNO78_22322</name>
</gene>
<reference evidence="3 4" key="1">
    <citation type="submission" date="2024-01" db="EMBL/GenBank/DDBJ databases">
        <title>The genomes of 5 underutilized Papilionoideae crops provide insights into root nodulation and disease resistanc.</title>
        <authorList>
            <person name="Jiang F."/>
        </authorList>
    </citation>
    <scope>NUCLEOTIDE SEQUENCE [LARGE SCALE GENOMIC DNA]</scope>
    <source>
        <strain evidence="3">DUOXIRENSHENG_FW03</strain>
        <tissue evidence="3">Leaves</tissue>
    </source>
</reference>
<protein>
    <recommendedName>
        <fullName evidence="2">OTU domain-containing protein</fullName>
    </recommendedName>
</protein>
<dbReference type="AlphaFoldDB" id="A0AAN9XJ29"/>
<dbReference type="InterPro" id="IPR018289">
    <property type="entry name" value="MULE_transposase_dom"/>
</dbReference>
<proteinExistence type="predicted"/>
<dbReference type="Proteomes" id="UP001386955">
    <property type="component" value="Unassembled WGS sequence"/>
</dbReference>
<dbReference type="InterPro" id="IPR052579">
    <property type="entry name" value="Zinc_finger_SWIM"/>
</dbReference>
<organism evidence="3 4">
    <name type="scientific">Psophocarpus tetragonolobus</name>
    <name type="common">Winged bean</name>
    <name type="synonym">Dolichos tetragonolobus</name>
    <dbReference type="NCBI Taxonomy" id="3891"/>
    <lineage>
        <taxon>Eukaryota</taxon>
        <taxon>Viridiplantae</taxon>
        <taxon>Streptophyta</taxon>
        <taxon>Embryophyta</taxon>
        <taxon>Tracheophyta</taxon>
        <taxon>Spermatophyta</taxon>
        <taxon>Magnoliopsida</taxon>
        <taxon>eudicotyledons</taxon>
        <taxon>Gunneridae</taxon>
        <taxon>Pentapetalae</taxon>
        <taxon>rosids</taxon>
        <taxon>fabids</taxon>
        <taxon>Fabales</taxon>
        <taxon>Fabaceae</taxon>
        <taxon>Papilionoideae</taxon>
        <taxon>50 kb inversion clade</taxon>
        <taxon>NPAAA clade</taxon>
        <taxon>indigoferoid/millettioid clade</taxon>
        <taxon>Phaseoleae</taxon>
        <taxon>Psophocarpus</taxon>
    </lineage>
</organism>
<dbReference type="PROSITE" id="PS50802">
    <property type="entry name" value="OTU"/>
    <property type="match status" value="1"/>
</dbReference>
<evidence type="ECO:0000313" key="4">
    <source>
        <dbReference type="Proteomes" id="UP001386955"/>
    </source>
</evidence>
<keyword evidence="1" id="KW-0812">Transmembrane</keyword>